<keyword evidence="4" id="KW-0963">Cytoplasm</keyword>
<dbReference type="SUPFAM" id="SSF52540">
    <property type="entry name" value="P-loop containing nucleoside triphosphate hydrolases"/>
    <property type="match status" value="1"/>
</dbReference>
<dbReference type="RefSeq" id="WP_380964727.1">
    <property type="nucleotide sequence ID" value="NZ_JBHTCO010000004.1"/>
</dbReference>
<keyword evidence="3 4" id="KW-0342">GTP-binding</keyword>
<dbReference type="InterPro" id="IPR023179">
    <property type="entry name" value="GTP-bd_ortho_bundle_sf"/>
</dbReference>
<evidence type="ECO:0000256" key="2">
    <source>
        <dbReference type="ARBA" id="ARBA00022741"/>
    </source>
</evidence>
<dbReference type="CDD" id="cd01856">
    <property type="entry name" value="YlqF"/>
    <property type="match status" value="1"/>
</dbReference>
<comment type="subcellular location">
    <subcellularLocation>
        <location evidence="4">Cytoplasm</location>
    </subcellularLocation>
</comment>
<accession>A0ABW2PSZ2</accession>
<dbReference type="PROSITE" id="PS51721">
    <property type="entry name" value="G_CP"/>
    <property type="match status" value="1"/>
</dbReference>
<dbReference type="InterPro" id="IPR027417">
    <property type="entry name" value="P-loop_NTPase"/>
</dbReference>
<dbReference type="EMBL" id="JBHTCO010000004">
    <property type="protein sequence ID" value="MFC7392533.1"/>
    <property type="molecule type" value="Genomic_DNA"/>
</dbReference>
<dbReference type="Pfam" id="PF01926">
    <property type="entry name" value="MMR_HSR1"/>
    <property type="match status" value="1"/>
</dbReference>
<dbReference type="PANTHER" id="PTHR45782">
    <property type="entry name" value="MITOCHONDRIAL RIBOSOME-ASSOCIATED GTPASE 1"/>
    <property type="match status" value="1"/>
</dbReference>
<evidence type="ECO:0000256" key="4">
    <source>
        <dbReference type="PIRNR" id="PIRNR006230"/>
    </source>
</evidence>
<sequence>MAIQWYPGHMAKAKRQMIEKIKLIDVVIELVDARIPLSSRNPLIDEIAANKPRLLILNKADMADHNLTDDWIHYFKEKGYSAHAVNAQSGKGTASIPDWVHDLTAAKREKLESKGFRARADRALIIGIPNVGKSTLINRLAKRKIAKIGDRPGVTKGQQWIKVGKTMELLDTPGILWPKFEDPEVGLKLAATGAIKDELIDFQDIAVYLLKVLMAKYPNALKDRYGLTDIPQVDGEPTNEEIVELFDAIGKKRGCVIGGGNIDYDRTSELLIREFRTQKIGQITLETPEETR</sequence>
<protein>
    <recommendedName>
        <fullName evidence="1 4">Ribosome biogenesis GTPase A</fullName>
    </recommendedName>
</protein>
<comment type="similarity">
    <text evidence="4">Belongs to the TRAFAC class YlqF/YawG GTPase family. MTG1 subfamily.</text>
</comment>
<evidence type="ECO:0000256" key="1">
    <source>
        <dbReference type="ARBA" id="ARBA00014898"/>
    </source>
</evidence>
<keyword evidence="2 4" id="KW-0547">Nucleotide-binding</keyword>
<dbReference type="InterPro" id="IPR006073">
    <property type="entry name" value="GTP-bd"/>
</dbReference>
<proteinExistence type="inferred from homology"/>
<dbReference type="PIRSF" id="PIRSF006230">
    <property type="entry name" value="MG442"/>
    <property type="match status" value="1"/>
</dbReference>
<evidence type="ECO:0000256" key="3">
    <source>
        <dbReference type="ARBA" id="ARBA00023134"/>
    </source>
</evidence>
<dbReference type="InterPro" id="IPR030378">
    <property type="entry name" value="G_CP_dom"/>
</dbReference>
<dbReference type="Gene3D" id="1.10.1580.10">
    <property type="match status" value="1"/>
</dbReference>
<organism evidence="6 7">
    <name type="scientific">Scopulibacillus cellulosilyticus</name>
    <dbReference type="NCBI Taxonomy" id="2665665"/>
    <lineage>
        <taxon>Bacteria</taxon>
        <taxon>Bacillati</taxon>
        <taxon>Bacillota</taxon>
        <taxon>Bacilli</taxon>
        <taxon>Bacillales</taxon>
        <taxon>Sporolactobacillaceae</taxon>
        <taxon>Scopulibacillus</taxon>
    </lineage>
</organism>
<evidence type="ECO:0000313" key="7">
    <source>
        <dbReference type="Proteomes" id="UP001596505"/>
    </source>
</evidence>
<comment type="function">
    <text evidence="4">Required for a late step of 50S ribosomal subunit assembly. Has GTPase activity.</text>
</comment>
<evidence type="ECO:0000313" key="6">
    <source>
        <dbReference type="EMBL" id="MFC7392533.1"/>
    </source>
</evidence>
<dbReference type="PANTHER" id="PTHR45782:SF4">
    <property type="entry name" value="MITOCHONDRIAL RIBOSOME-ASSOCIATED GTPASE 1"/>
    <property type="match status" value="1"/>
</dbReference>
<name>A0ABW2PSZ2_9BACL</name>
<dbReference type="Gene3D" id="3.40.50.300">
    <property type="entry name" value="P-loop containing nucleotide triphosphate hydrolases"/>
    <property type="match status" value="1"/>
</dbReference>
<dbReference type="InterPro" id="IPR019991">
    <property type="entry name" value="GTP-bd_ribosome_bgen"/>
</dbReference>
<gene>
    <name evidence="6" type="primary">ylqF</name>
    <name evidence="6" type="ORF">ACFQRG_06000</name>
</gene>
<dbReference type="NCBIfam" id="TIGR03596">
    <property type="entry name" value="GTPase_YlqF"/>
    <property type="match status" value="1"/>
</dbReference>
<feature type="domain" description="CP-type G" evidence="5">
    <location>
        <begin position="14"/>
        <end position="178"/>
    </location>
</feature>
<dbReference type="Proteomes" id="UP001596505">
    <property type="component" value="Unassembled WGS sequence"/>
</dbReference>
<comment type="caution">
    <text evidence="6">The sequence shown here is derived from an EMBL/GenBank/DDBJ whole genome shotgun (WGS) entry which is preliminary data.</text>
</comment>
<evidence type="ECO:0000259" key="5">
    <source>
        <dbReference type="PROSITE" id="PS51721"/>
    </source>
</evidence>
<dbReference type="InterPro" id="IPR016478">
    <property type="entry name" value="GTPase_MTG1"/>
</dbReference>
<keyword evidence="7" id="KW-1185">Reference proteome</keyword>
<reference evidence="7" key="1">
    <citation type="journal article" date="2019" name="Int. J. Syst. Evol. Microbiol.">
        <title>The Global Catalogue of Microorganisms (GCM) 10K type strain sequencing project: providing services to taxonomists for standard genome sequencing and annotation.</title>
        <authorList>
            <consortium name="The Broad Institute Genomics Platform"/>
            <consortium name="The Broad Institute Genome Sequencing Center for Infectious Disease"/>
            <person name="Wu L."/>
            <person name="Ma J."/>
        </authorList>
    </citation>
    <scope>NUCLEOTIDE SEQUENCE [LARGE SCALE GENOMIC DNA]</scope>
    <source>
        <strain evidence="7">CGMCC 1.16305</strain>
    </source>
</reference>